<accession>A0A0G0ZDI2</accession>
<evidence type="ECO:0000313" key="2">
    <source>
        <dbReference type="EMBL" id="KKS20091.1"/>
    </source>
</evidence>
<dbReference type="GO" id="GO:0008270">
    <property type="term" value="F:zinc ion binding"/>
    <property type="evidence" value="ECO:0007669"/>
    <property type="project" value="InterPro"/>
</dbReference>
<dbReference type="AlphaFoldDB" id="A0A0G0ZDI2"/>
<dbReference type="GO" id="GO:0006260">
    <property type="term" value="P:DNA replication"/>
    <property type="evidence" value="ECO:0007669"/>
    <property type="project" value="InterPro"/>
</dbReference>
<proteinExistence type="predicted"/>
<dbReference type="Gene3D" id="3.90.580.10">
    <property type="entry name" value="Zinc finger, CHC2-type domain"/>
    <property type="match status" value="1"/>
</dbReference>
<dbReference type="EMBL" id="LCBY01000068">
    <property type="protein sequence ID" value="KKS20091.1"/>
    <property type="molecule type" value="Genomic_DNA"/>
</dbReference>
<dbReference type="GO" id="GO:0003677">
    <property type="term" value="F:DNA binding"/>
    <property type="evidence" value="ECO:0007669"/>
    <property type="project" value="InterPro"/>
</dbReference>
<dbReference type="InterPro" id="IPR036977">
    <property type="entry name" value="DNA_primase_Znf_CHC2"/>
</dbReference>
<name>A0A0G0ZDI2_9BACT</name>
<evidence type="ECO:0000313" key="3">
    <source>
        <dbReference type="Proteomes" id="UP000034371"/>
    </source>
</evidence>
<comment type="caution">
    <text evidence="2">The sequence shown here is derived from an EMBL/GenBank/DDBJ whole genome shotgun (WGS) entry which is preliminary data.</text>
</comment>
<feature type="domain" description="Zinc finger CHC2-type" evidence="1">
    <location>
        <begin position="4"/>
        <end position="30"/>
    </location>
</feature>
<dbReference type="Pfam" id="PF01807">
    <property type="entry name" value="Zn_ribbon_DnaG"/>
    <property type="match status" value="1"/>
</dbReference>
<reference evidence="2 3" key="1">
    <citation type="journal article" date="2015" name="Nature">
        <title>rRNA introns, odd ribosomes, and small enigmatic genomes across a large radiation of phyla.</title>
        <authorList>
            <person name="Brown C.T."/>
            <person name="Hug L.A."/>
            <person name="Thomas B.C."/>
            <person name="Sharon I."/>
            <person name="Castelle C.J."/>
            <person name="Singh A."/>
            <person name="Wilkins M.J."/>
            <person name="Williams K.H."/>
            <person name="Banfield J.F."/>
        </authorList>
    </citation>
    <scope>NUCLEOTIDE SEQUENCE [LARGE SCALE GENOMIC DNA]</scope>
</reference>
<dbReference type="InterPro" id="IPR002694">
    <property type="entry name" value="Znf_CHC2"/>
</dbReference>
<organism evidence="2 3">
    <name type="scientific">Candidatus Roizmanbacteria bacterium GW2011_GWC2_41_7</name>
    <dbReference type="NCBI Taxonomy" id="1618487"/>
    <lineage>
        <taxon>Bacteria</taxon>
        <taxon>Candidatus Roizmaniibacteriota</taxon>
    </lineage>
</organism>
<protein>
    <recommendedName>
        <fullName evidence="1">Zinc finger CHC2-type domain-containing protein</fullName>
    </recommendedName>
</protein>
<dbReference type="Proteomes" id="UP000034371">
    <property type="component" value="Unassembled WGS sequence"/>
</dbReference>
<gene>
    <name evidence="2" type="ORF">UU78_C0068G0001</name>
</gene>
<feature type="non-terminal residue" evidence="2">
    <location>
        <position position="30"/>
    </location>
</feature>
<sequence length="30" mass="3595">MRDADQIKEKIDIVEFIQEYVPLKKAGRNF</sequence>
<dbReference type="GO" id="GO:0003899">
    <property type="term" value="F:DNA-directed RNA polymerase activity"/>
    <property type="evidence" value="ECO:0007669"/>
    <property type="project" value="InterPro"/>
</dbReference>
<evidence type="ECO:0000259" key="1">
    <source>
        <dbReference type="Pfam" id="PF01807"/>
    </source>
</evidence>